<feature type="chain" id="PRO_5018167727" description="Cytochrome c domain-containing protein" evidence="5">
    <location>
        <begin position="27"/>
        <end position="250"/>
    </location>
</feature>
<feature type="domain" description="Cytochrome c" evidence="6">
    <location>
        <begin position="167"/>
        <end position="248"/>
    </location>
</feature>
<keyword evidence="8" id="KW-1185">Reference proteome</keyword>
<keyword evidence="5" id="KW-0732">Signal</keyword>
<comment type="caution">
    <text evidence="7">The sequence shown here is derived from an EMBL/GenBank/DDBJ whole genome shotgun (WGS) entry which is preliminary data.</text>
</comment>
<dbReference type="InterPro" id="IPR036909">
    <property type="entry name" value="Cyt_c-like_dom_sf"/>
</dbReference>
<dbReference type="EMBL" id="QWEZ01000001">
    <property type="protein sequence ID" value="RRJ85192.1"/>
    <property type="molecule type" value="Genomic_DNA"/>
</dbReference>
<protein>
    <recommendedName>
        <fullName evidence="6">Cytochrome c domain-containing protein</fullName>
    </recommendedName>
</protein>
<keyword evidence="3 4" id="KW-0408">Iron</keyword>
<dbReference type="Pfam" id="PF13442">
    <property type="entry name" value="Cytochrome_CBB3"/>
    <property type="match status" value="1"/>
</dbReference>
<organism evidence="7 8">
    <name type="scientific">Aestuariirhabdus litorea</name>
    <dbReference type="NCBI Taxonomy" id="2528527"/>
    <lineage>
        <taxon>Bacteria</taxon>
        <taxon>Pseudomonadati</taxon>
        <taxon>Pseudomonadota</taxon>
        <taxon>Gammaproteobacteria</taxon>
        <taxon>Oceanospirillales</taxon>
        <taxon>Aestuariirhabdaceae</taxon>
        <taxon>Aestuariirhabdus</taxon>
    </lineage>
</organism>
<dbReference type="PROSITE" id="PS51007">
    <property type="entry name" value="CYTC"/>
    <property type="match status" value="1"/>
</dbReference>
<keyword evidence="2 4" id="KW-0479">Metal-binding</keyword>
<dbReference type="RefSeq" id="WP_125015617.1">
    <property type="nucleotide sequence ID" value="NZ_QWEZ01000001.1"/>
</dbReference>
<keyword evidence="1 4" id="KW-0349">Heme</keyword>
<evidence type="ECO:0000256" key="4">
    <source>
        <dbReference type="PROSITE-ProRule" id="PRU00433"/>
    </source>
</evidence>
<evidence type="ECO:0000256" key="2">
    <source>
        <dbReference type="ARBA" id="ARBA00022723"/>
    </source>
</evidence>
<dbReference type="GO" id="GO:0046872">
    <property type="term" value="F:metal ion binding"/>
    <property type="evidence" value="ECO:0007669"/>
    <property type="project" value="UniProtKB-KW"/>
</dbReference>
<dbReference type="GO" id="GO:0009055">
    <property type="term" value="F:electron transfer activity"/>
    <property type="evidence" value="ECO:0007669"/>
    <property type="project" value="InterPro"/>
</dbReference>
<evidence type="ECO:0000256" key="5">
    <source>
        <dbReference type="SAM" id="SignalP"/>
    </source>
</evidence>
<reference evidence="7 8" key="2">
    <citation type="submission" date="2018-12" db="EMBL/GenBank/DDBJ databases">
        <title>Simiduia agarivorans gen. nov., sp. nov., a marine, agarolytic bacterium isolated from shallow coastal water from Keelung, Taiwan.</title>
        <authorList>
            <person name="Shieh W.Y."/>
        </authorList>
    </citation>
    <scope>NUCLEOTIDE SEQUENCE [LARGE SCALE GENOMIC DNA]</scope>
    <source>
        <strain evidence="7 8">GTF-13</strain>
    </source>
</reference>
<dbReference type="InterPro" id="IPR009056">
    <property type="entry name" value="Cyt_c-like_dom"/>
</dbReference>
<dbReference type="GO" id="GO:0020037">
    <property type="term" value="F:heme binding"/>
    <property type="evidence" value="ECO:0007669"/>
    <property type="project" value="InterPro"/>
</dbReference>
<proteinExistence type="predicted"/>
<sequence length="250" mass="27344">MNRSWKGITSLLTGATLLLLIPVANADGVEASERTDSWKMTQGGKIYDNWAKVVYADTSQFDTHPLYPKEGKKSGATTWRCKECHGWDYKGADGAYSKGSHFTGIKGLRDMVGKSTDSIIEAILAPSHGFTEQLIPAAALSELALFISRGQIDMDQYIDRATKKAHGDPQKGAAFYQNICANCHGYDGRLLNFDKAPKKEFVGTVAQANPWETLHKIRNGQPASPMVALGMLSIQDQIDLLAYCQTLAAE</sequence>
<feature type="signal peptide" evidence="5">
    <location>
        <begin position="1"/>
        <end position="26"/>
    </location>
</feature>
<evidence type="ECO:0000313" key="8">
    <source>
        <dbReference type="Proteomes" id="UP000280792"/>
    </source>
</evidence>
<dbReference type="SUPFAM" id="SSF46626">
    <property type="entry name" value="Cytochrome c"/>
    <property type="match status" value="1"/>
</dbReference>
<evidence type="ECO:0000256" key="1">
    <source>
        <dbReference type="ARBA" id="ARBA00022617"/>
    </source>
</evidence>
<reference evidence="7 8" key="1">
    <citation type="submission" date="2018-08" db="EMBL/GenBank/DDBJ databases">
        <authorList>
            <person name="Khan S.A."/>
        </authorList>
    </citation>
    <scope>NUCLEOTIDE SEQUENCE [LARGE SCALE GENOMIC DNA]</scope>
    <source>
        <strain evidence="7 8">GTF-13</strain>
    </source>
</reference>
<accession>A0A3P3VQX3</accession>
<evidence type="ECO:0000259" key="6">
    <source>
        <dbReference type="PROSITE" id="PS51007"/>
    </source>
</evidence>
<dbReference type="AlphaFoldDB" id="A0A3P3VQX3"/>
<name>A0A3P3VQX3_9GAMM</name>
<gene>
    <name evidence="7" type="ORF">D0544_09035</name>
</gene>
<dbReference type="Gene3D" id="1.10.760.10">
    <property type="entry name" value="Cytochrome c-like domain"/>
    <property type="match status" value="1"/>
</dbReference>
<evidence type="ECO:0000256" key="3">
    <source>
        <dbReference type="ARBA" id="ARBA00023004"/>
    </source>
</evidence>
<evidence type="ECO:0000313" key="7">
    <source>
        <dbReference type="EMBL" id="RRJ85192.1"/>
    </source>
</evidence>
<dbReference type="Proteomes" id="UP000280792">
    <property type="component" value="Unassembled WGS sequence"/>
</dbReference>